<accession>A0A2W4D174</accession>
<comment type="similarity">
    <text evidence="2">Belongs to the virb1 family.</text>
</comment>
<feature type="chain" id="PRO_5016086982" evidence="3">
    <location>
        <begin position="32"/>
        <end position="319"/>
    </location>
</feature>
<dbReference type="Pfam" id="PF01464">
    <property type="entry name" value="SLT"/>
    <property type="match status" value="1"/>
</dbReference>
<dbReference type="SUPFAM" id="SSF53955">
    <property type="entry name" value="Lysozyme-like"/>
    <property type="match status" value="1"/>
</dbReference>
<dbReference type="PANTHER" id="PTHR37423">
    <property type="entry name" value="SOLUBLE LYTIC MUREIN TRANSGLYCOSYLASE-RELATED"/>
    <property type="match status" value="1"/>
</dbReference>
<comment type="similarity">
    <text evidence="1">Belongs to the transglycosylase Slt family.</text>
</comment>
<feature type="signal peptide" evidence="3">
    <location>
        <begin position="1"/>
        <end position="31"/>
    </location>
</feature>
<protein>
    <submittedName>
        <fullName evidence="5">Glycosyl transferase</fullName>
    </submittedName>
</protein>
<dbReference type="OrthoDB" id="9801695at2"/>
<evidence type="ECO:0000256" key="3">
    <source>
        <dbReference type="SAM" id="SignalP"/>
    </source>
</evidence>
<dbReference type="Proteomes" id="UP000248925">
    <property type="component" value="Unassembled WGS sequence"/>
</dbReference>
<dbReference type="CDD" id="cd00254">
    <property type="entry name" value="LT-like"/>
    <property type="match status" value="1"/>
</dbReference>
<dbReference type="AlphaFoldDB" id="A0A2W4D174"/>
<keyword evidence="6" id="KW-1185">Reference proteome</keyword>
<dbReference type="PANTHER" id="PTHR37423:SF2">
    <property type="entry name" value="MEMBRANE-BOUND LYTIC MUREIN TRANSGLYCOSYLASE C"/>
    <property type="match status" value="1"/>
</dbReference>
<keyword evidence="5" id="KW-0808">Transferase</keyword>
<dbReference type="Gene3D" id="1.10.530.10">
    <property type="match status" value="1"/>
</dbReference>
<reference evidence="5 6" key="1">
    <citation type="journal article" date="2018" name="Sci. Rep.">
        <title>Rhizobium tumorigenes sp. nov., a novel plant tumorigenic bacterium isolated from cane gall tumors on thornless blackberry.</title>
        <authorList>
            <person name="Kuzmanovi N."/>
            <person name="Smalla K."/>
            <person name="Gronow S."/>
            <person name="PuBawska J."/>
        </authorList>
    </citation>
    <scope>NUCLEOTIDE SEQUENCE [LARGE SCALE GENOMIC DNA]</scope>
    <source>
        <strain evidence="5 6">CCBAU 85046</strain>
    </source>
</reference>
<dbReference type="InterPro" id="IPR023346">
    <property type="entry name" value="Lysozyme-like_dom_sf"/>
</dbReference>
<evidence type="ECO:0000256" key="1">
    <source>
        <dbReference type="ARBA" id="ARBA00007734"/>
    </source>
</evidence>
<name>A0A2W4D174_9HYPH</name>
<feature type="domain" description="Transglycosylase SLT" evidence="4">
    <location>
        <begin position="77"/>
        <end position="166"/>
    </location>
</feature>
<dbReference type="GO" id="GO:0016740">
    <property type="term" value="F:transferase activity"/>
    <property type="evidence" value="ECO:0007669"/>
    <property type="project" value="UniProtKB-KW"/>
</dbReference>
<comment type="caution">
    <text evidence="5">The sequence shown here is derived from an EMBL/GenBank/DDBJ whole genome shotgun (WGS) entry which is preliminary data.</text>
</comment>
<evidence type="ECO:0000259" key="4">
    <source>
        <dbReference type="Pfam" id="PF01464"/>
    </source>
</evidence>
<evidence type="ECO:0000313" key="5">
    <source>
        <dbReference type="EMBL" id="PZM17181.1"/>
    </source>
</evidence>
<gene>
    <name evidence="5" type="ORF">CPY51_02850</name>
</gene>
<organism evidence="5 6">
    <name type="scientific">Rhizobium tubonense</name>
    <dbReference type="NCBI Taxonomy" id="484088"/>
    <lineage>
        <taxon>Bacteria</taxon>
        <taxon>Pseudomonadati</taxon>
        <taxon>Pseudomonadota</taxon>
        <taxon>Alphaproteobacteria</taxon>
        <taxon>Hyphomicrobiales</taxon>
        <taxon>Rhizobiaceae</taxon>
        <taxon>Rhizobium/Agrobacterium group</taxon>
        <taxon>Rhizobium</taxon>
    </lineage>
</organism>
<evidence type="ECO:0000256" key="2">
    <source>
        <dbReference type="ARBA" id="ARBA00009387"/>
    </source>
</evidence>
<evidence type="ECO:0000313" key="6">
    <source>
        <dbReference type="Proteomes" id="UP000248925"/>
    </source>
</evidence>
<proteinExistence type="inferred from homology"/>
<dbReference type="EMBL" id="PCDP01000001">
    <property type="protein sequence ID" value="PZM17181.1"/>
    <property type="molecule type" value="Genomic_DNA"/>
</dbReference>
<sequence>MNVIRRNSGIWPRISAWLPAAAFALSFAASAPPAFSEPSAAAPACLYSGASEFAPGETLCIKANDFNHDLCVAIEHFASANRLPPDYLARLIWRESRFRADAISPKGARGIAQFMPGTAELRGLENSLDVLEALRASARYLDDLRTRFGNLGLAAAAYNAGEQRLSDFLTSGSLPFETRSYVLGITGHTVEEWETPAGELALPLLDRGKPFLDACVTLANSRRLVAPVEQANGVWAPWGVQLAAGPRNDVARSLFANAVRRLPAPLNEEQPLIIRQRDRDFGFRPRYSARIGRQTRAEATETCSAIRKAGGTCLVFKSL</sequence>
<dbReference type="RefSeq" id="WP_111158509.1">
    <property type="nucleotide sequence ID" value="NZ_PCDP01000001.1"/>
</dbReference>
<dbReference type="InterPro" id="IPR008258">
    <property type="entry name" value="Transglycosylase_SLT_dom_1"/>
</dbReference>
<keyword evidence="3" id="KW-0732">Signal</keyword>